<evidence type="ECO:0000256" key="2">
    <source>
        <dbReference type="ARBA" id="ARBA00022679"/>
    </source>
</evidence>
<dbReference type="PANTHER" id="PTHR24351">
    <property type="entry name" value="RIBOSOMAL PROTEIN S6 KINASE"/>
    <property type="match status" value="1"/>
</dbReference>
<dbReference type="KEGG" id="cput:CONPUDRAFT_45965"/>
<evidence type="ECO:0000256" key="3">
    <source>
        <dbReference type="ARBA" id="ARBA00022741"/>
    </source>
</evidence>
<keyword evidence="5" id="KW-0067">ATP-binding</keyword>
<reference evidence="8" key="1">
    <citation type="journal article" date="2012" name="Science">
        <title>The Paleozoic origin of enzymatic lignin decomposition reconstructed from 31 fungal genomes.</title>
        <authorList>
            <person name="Floudas D."/>
            <person name="Binder M."/>
            <person name="Riley R."/>
            <person name="Barry K."/>
            <person name="Blanchette R.A."/>
            <person name="Henrissat B."/>
            <person name="Martinez A.T."/>
            <person name="Otillar R."/>
            <person name="Spatafora J.W."/>
            <person name="Yadav J.S."/>
            <person name="Aerts A."/>
            <person name="Benoit I."/>
            <person name="Boyd A."/>
            <person name="Carlson A."/>
            <person name="Copeland A."/>
            <person name="Coutinho P.M."/>
            <person name="de Vries R.P."/>
            <person name="Ferreira P."/>
            <person name="Findley K."/>
            <person name="Foster B."/>
            <person name="Gaskell J."/>
            <person name="Glotzer D."/>
            <person name="Gorecki P."/>
            <person name="Heitman J."/>
            <person name="Hesse C."/>
            <person name="Hori C."/>
            <person name="Igarashi K."/>
            <person name="Jurgens J.A."/>
            <person name="Kallen N."/>
            <person name="Kersten P."/>
            <person name="Kohler A."/>
            <person name="Kuees U."/>
            <person name="Kumar T.K.A."/>
            <person name="Kuo A."/>
            <person name="LaButti K."/>
            <person name="Larrondo L.F."/>
            <person name="Lindquist E."/>
            <person name="Ling A."/>
            <person name="Lombard V."/>
            <person name="Lucas S."/>
            <person name="Lundell T."/>
            <person name="Martin R."/>
            <person name="McLaughlin D.J."/>
            <person name="Morgenstern I."/>
            <person name="Morin E."/>
            <person name="Murat C."/>
            <person name="Nagy L.G."/>
            <person name="Nolan M."/>
            <person name="Ohm R.A."/>
            <person name="Patyshakuliyeva A."/>
            <person name="Rokas A."/>
            <person name="Ruiz-Duenas F.J."/>
            <person name="Sabat G."/>
            <person name="Salamov A."/>
            <person name="Samejima M."/>
            <person name="Schmutz J."/>
            <person name="Slot J.C."/>
            <person name="St John F."/>
            <person name="Stenlid J."/>
            <person name="Sun H."/>
            <person name="Sun S."/>
            <person name="Syed K."/>
            <person name="Tsang A."/>
            <person name="Wiebenga A."/>
            <person name="Young D."/>
            <person name="Pisabarro A."/>
            <person name="Eastwood D.C."/>
            <person name="Martin F."/>
            <person name="Cullen D."/>
            <person name="Grigoriev I.V."/>
            <person name="Hibbett D.S."/>
        </authorList>
    </citation>
    <scope>NUCLEOTIDE SEQUENCE [LARGE SCALE GENOMIC DNA]</scope>
    <source>
        <strain evidence="8">RWD-64-598 SS2</strain>
    </source>
</reference>
<dbReference type="EMBL" id="JH711573">
    <property type="protein sequence ID" value="EIW86214.1"/>
    <property type="molecule type" value="Genomic_DNA"/>
</dbReference>
<dbReference type="Pfam" id="PF00069">
    <property type="entry name" value="Pkinase"/>
    <property type="match status" value="1"/>
</dbReference>
<dbReference type="Proteomes" id="UP000053558">
    <property type="component" value="Unassembled WGS sequence"/>
</dbReference>
<dbReference type="OrthoDB" id="347657at2759"/>
<evidence type="ECO:0000259" key="6">
    <source>
        <dbReference type="PROSITE" id="PS50011"/>
    </source>
</evidence>
<dbReference type="InterPro" id="IPR000719">
    <property type="entry name" value="Prot_kinase_dom"/>
</dbReference>
<evidence type="ECO:0000313" key="8">
    <source>
        <dbReference type="Proteomes" id="UP000053558"/>
    </source>
</evidence>
<accession>A0A5M3N574</accession>
<keyword evidence="8" id="KW-1185">Reference proteome</keyword>
<evidence type="ECO:0000313" key="7">
    <source>
        <dbReference type="EMBL" id="EIW86214.1"/>
    </source>
</evidence>
<gene>
    <name evidence="7" type="ORF">CONPUDRAFT_45965</name>
</gene>
<sequence length="123" mass="13560">MSREGTLPAERARFYACEMIQGLKALHEAKITHGNLKPDNILFNTFGHVVISGFGSNTKTLPSSPSTTGETTKSMLYQAPEQLLGWSHDTHVDCWSFGEVLFTMLFGCVSAEGCFIHHGWLIA</sequence>
<dbReference type="AlphaFoldDB" id="A0A5M3N574"/>
<dbReference type="GO" id="GO:0004674">
    <property type="term" value="F:protein serine/threonine kinase activity"/>
    <property type="evidence" value="ECO:0007669"/>
    <property type="project" value="UniProtKB-KW"/>
</dbReference>
<dbReference type="GO" id="GO:0005524">
    <property type="term" value="F:ATP binding"/>
    <property type="evidence" value="ECO:0007669"/>
    <property type="project" value="UniProtKB-KW"/>
</dbReference>
<feature type="domain" description="Protein kinase" evidence="6">
    <location>
        <begin position="1"/>
        <end position="123"/>
    </location>
</feature>
<dbReference type="GeneID" id="19207112"/>
<dbReference type="InterPro" id="IPR011009">
    <property type="entry name" value="Kinase-like_dom_sf"/>
</dbReference>
<keyword evidence="3" id="KW-0547">Nucleotide-binding</keyword>
<comment type="caution">
    <text evidence="7">The sequence shown here is derived from an EMBL/GenBank/DDBJ whole genome shotgun (WGS) entry which is preliminary data.</text>
</comment>
<keyword evidence="1" id="KW-0723">Serine/threonine-protein kinase</keyword>
<keyword evidence="2" id="KW-0808">Transferase</keyword>
<evidence type="ECO:0000256" key="4">
    <source>
        <dbReference type="ARBA" id="ARBA00022777"/>
    </source>
</evidence>
<evidence type="ECO:0000256" key="1">
    <source>
        <dbReference type="ARBA" id="ARBA00022527"/>
    </source>
</evidence>
<keyword evidence="4 7" id="KW-0418">Kinase</keyword>
<dbReference type="SMART" id="SM00220">
    <property type="entry name" value="S_TKc"/>
    <property type="match status" value="1"/>
</dbReference>
<dbReference type="SUPFAM" id="SSF56112">
    <property type="entry name" value="Protein kinase-like (PK-like)"/>
    <property type="match status" value="1"/>
</dbReference>
<name>A0A5M3N574_CONPW</name>
<organism evidence="7 8">
    <name type="scientific">Coniophora puteana (strain RWD-64-598)</name>
    <name type="common">Brown rot fungus</name>
    <dbReference type="NCBI Taxonomy" id="741705"/>
    <lineage>
        <taxon>Eukaryota</taxon>
        <taxon>Fungi</taxon>
        <taxon>Dikarya</taxon>
        <taxon>Basidiomycota</taxon>
        <taxon>Agaricomycotina</taxon>
        <taxon>Agaricomycetes</taxon>
        <taxon>Agaricomycetidae</taxon>
        <taxon>Boletales</taxon>
        <taxon>Coniophorineae</taxon>
        <taxon>Coniophoraceae</taxon>
        <taxon>Coniophora</taxon>
    </lineage>
</organism>
<proteinExistence type="predicted"/>
<evidence type="ECO:0000256" key="5">
    <source>
        <dbReference type="ARBA" id="ARBA00022840"/>
    </source>
</evidence>
<dbReference type="PROSITE" id="PS50011">
    <property type="entry name" value="PROTEIN_KINASE_DOM"/>
    <property type="match status" value="1"/>
</dbReference>
<dbReference type="OMA" id="YACEMIQ"/>
<dbReference type="RefSeq" id="XP_007762561.1">
    <property type="nucleotide sequence ID" value="XM_007764371.1"/>
</dbReference>
<dbReference type="Gene3D" id="1.10.510.10">
    <property type="entry name" value="Transferase(Phosphotransferase) domain 1"/>
    <property type="match status" value="1"/>
</dbReference>
<protein>
    <submittedName>
        <fullName evidence="7">Kinase-like protein</fullName>
    </submittedName>
</protein>